<reference evidence="4 5" key="1">
    <citation type="submission" date="2019-08" db="EMBL/GenBank/DDBJ databases">
        <title>In-depth cultivation of the pig gut microbiome towards novel bacterial diversity and tailored functional studies.</title>
        <authorList>
            <person name="Wylensek D."/>
            <person name="Hitch T.C.A."/>
            <person name="Clavel T."/>
        </authorList>
    </citation>
    <scope>NUCLEOTIDE SEQUENCE [LARGE SCALE GENOMIC DNA]</scope>
    <source>
        <strain evidence="4 5">WB03_NA08</strain>
    </source>
</reference>
<dbReference type="Pfam" id="PF13280">
    <property type="entry name" value="WYL"/>
    <property type="match status" value="1"/>
</dbReference>
<gene>
    <name evidence="4" type="ORF">FYJ24_00705</name>
</gene>
<dbReference type="InterPro" id="IPR036388">
    <property type="entry name" value="WH-like_DNA-bd_sf"/>
</dbReference>
<dbReference type="RefSeq" id="WP_206192410.1">
    <property type="nucleotide sequence ID" value="NZ_VULO01000001.1"/>
</dbReference>
<dbReference type="InterPro" id="IPR036390">
    <property type="entry name" value="WH_DNA-bd_sf"/>
</dbReference>
<keyword evidence="5" id="KW-1185">Reference proteome</keyword>
<organism evidence="4 5">
    <name type="scientific">Scrofimicrobium canadense</name>
    <dbReference type="NCBI Taxonomy" id="2652290"/>
    <lineage>
        <taxon>Bacteria</taxon>
        <taxon>Bacillati</taxon>
        <taxon>Actinomycetota</taxon>
        <taxon>Actinomycetes</taxon>
        <taxon>Actinomycetales</taxon>
        <taxon>Actinomycetaceae</taxon>
        <taxon>Scrofimicrobium</taxon>
    </lineage>
</organism>
<evidence type="ECO:0000313" key="4">
    <source>
        <dbReference type="EMBL" id="MSS83308.1"/>
    </source>
</evidence>
<dbReference type="InterPro" id="IPR013196">
    <property type="entry name" value="HTH_11"/>
</dbReference>
<feature type="domain" description="Helix-turn-helix type 11" evidence="2">
    <location>
        <begin position="6"/>
        <end position="61"/>
    </location>
</feature>
<dbReference type="PROSITE" id="PS52050">
    <property type="entry name" value="WYL"/>
    <property type="match status" value="1"/>
</dbReference>
<feature type="compositionally biased region" description="Basic and acidic residues" evidence="1">
    <location>
        <begin position="231"/>
        <end position="242"/>
    </location>
</feature>
<dbReference type="Pfam" id="PF08279">
    <property type="entry name" value="HTH_11"/>
    <property type="match status" value="1"/>
</dbReference>
<feature type="region of interest" description="Disordered" evidence="1">
    <location>
        <begin position="206"/>
        <end position="242"/>
    </location>
</feature>
<dbReference type="InterPro" id="IPR026881">
    <property type="entry name" value="WYL_dom"/>
</dbReference>
<feature type="domain" description="WYL" evidence="3">
    <location>
        <begin position="136"/>
        <end position="203"/>
    </location>
</feature>
<comment type="caution">
    <text evidence="4">The sequence shown here is derived from an EMBL/GenBank/DDBJ whole genome shotgun (WGS) entry which is preliminary data.</text>
</comment>
<dbReference type="InterPro" id="IPR051534">
    <property type="entry name" value="CBASS_pafABC_assoc_protein"/>
</dbReference>
<evidence type="ECO:0000259" key="2">
    <source>
        <dbReference type="Pfam" id="PF08279"/>
    </source>
</evidence>
<evidence type="ECO:0000259" key="3">
    <source>
        <dbReference type="Pfam" id="PF13280"/>
    </source>
</evidence>
<evidence type="ECO:0000313" key="5">
    <source>
        <dbReference type="Proteomes" id="UP000470875"/>
    </source>
</evidence>
<dbReference type="PANTHER" id="PTHR34580:SF1">
    <property type="entry name" value="PROTEIN PAFC"/>
    <property type="match status" value="1"/>
</dbReference>
<accession>A0A6N7W599</accession>
<dbReference type="EMBL" id="VULO01000001">
    <property type="protein sequence ID" value="MSS83308.1"/>
    <property type="molecule type" value="Genomic_DNA"/>
</dbReference>
<dbReference type="Proteomes" id="UP000470875">
    <property type="component" value="Unassembled WGS sequence"/>
</dbReference>
<dbReference type="AlphaFoldDB" id="A0A6N7W599"/>
<dbReference type="SUPFAM" id="SSF46785">
    <property type="entry name" value="Winged helix' DNA-binding domain"/>
    <property type="match status" value="1"/>
</dbReference>
<name>A0A6N7W599_9ACTO</name>
<sequence length="242" mass="26614">MKRAERLHTIVEMLRRSGVRGSAEHMAIEFGVSTRTIKRDLDSLESSGAPLWSRLGPGGGYGLATVDTLPPVSFSAKQVAALLAAVAASPDAPYSDMASTAIGKILDAVDPRTRKQAFERANRIWVNTPPVSRRATMSALEETMADQKVVRITYISGNDTHSERTVEPILFGSTAGFWYLICWCQLRKAIRLFRLDRIQSATVTSRPCSGHTISEVGQPPEHSRPALPKYRSLDTEETDGHH</sequence>
<dbReference type="Gene3D" id="1.10.10.10">
    <property type="entry name" value="Winged helix-like DNA-binding domain superfamily/Winged helix DNA-binding domain"/>
    <property type="match status" value="1"/>
</dbReference>
<protein>
    <submittedName>
        <fullName evidence="4">WYL domain-containing protein</fullName>
    </submittedName>
</protein>
<proteinExistence type="predicted"/>
<dbReference type="PANTHER" id="PTHR34580">
    <property type="match status" value="1"/>
</dbReference>
<evidence type="ECO:0000256" key="1">
    <source>
        <dbReference type="SAM" id="MobiDB-lite"/>
    </source>
</evidence>